<dbReference type="InterPro" id="IPR044232">
    <property type="entry name" value="PUX1"/>
</dbReference>
<sequence length="132" mass="14597">MGGAEEAESDEFYELTPEDYARLVSKKRKERFLKTAKSRDAEAAARRSKFAKATLRVRFLDSIMMVFGSHCSPGLKFIGLLASIQRWNASASVPSGRVFQGGYINVDGDVIDHEGTVNLQMLSAANIIDMYA</sequence>
<gene>
    <name evidence="1" type="ORF">SELMODRAFT_420026</name>
</gene>
<dbReference type="GO" id="GO:0051117">
    <property type="term" value="F:ATPase binding"/>
    <property type="evidence" value="ECO:0007669"/>
    <property type="project" value="InterPro"/>
</dbReference>
<evidence type="ECO:0000313" key="2">
    <source>
        <dbReference type="Proteomes" id="UP000001514"/>
    </source>
</evidence>
<dbReference type="EMBL" id="GL377609">
    <property type="protein sequence ID" value="EFJ18724.1"/>
    <property type="molecule type" value="Genomic_DNA"/>
</dbReference>
<dbReference type="HOGENOM" id="CLU_1920717_0_0_1"/>
<dbReference type="Proteomes" id="UP000001514">
    <property type="component" value="Unassembled WGS sequence"/>
</dbReference>
<dbReference type="STRING" id="88036.D8SAB3"/>
<organism evidence="2">
    <name type="scientific">Selaginella moellendorffii</name>
    <name type="common">Spikemoss</name>
    <dbReference type="NCBI Taxonomy" id="88036"/>
    <lineage>
        <taxon>Eukaryota</taxon>
        <taxon>Viridiplantae</taxon>
        <taxon>Streptophyta</taxon>
        <taxon>Embryophyta</taxon>
        <taxon>Tracheophyta</taxon>
        <taxon>Lycopodiopsida</taxon>
        <taxon>Selaginellales</taxon>
        <taxon>Selaginellaceae</taxon>
        <taxon>Selaginella</taxon>
    </lineage>
</organism>
<dbReference type="GO" id="GO:0032984">
    <property type="term" value="P:protein-containing complex disassembly"/>
    <property type="evidence" value="ECO:0007669"/>
    <property type="project" value="InterPro"/>
</dbReference>
<dbReference type="PANTHER" id="PTHR47557:SF2">
    <property type="entry name" value="PLANT UBX DOMAIN-CONTAINING PROTEIN 1"/>
    <property type="match status" value="1"/>
</dbReference>
<dbReference type="Gramene" id="EFJ18724">
    <property type="protein sequence ID" value="EFJ18724"/>
    <property type="gene ID" value="SELMODRAFT_420026"/>
</dbReference>
<keyword evidence="2" id="KW-1185">Reference proteome</keyword>
<proteinExistence type="predicted"/>
<dbReference type="PANTHER" id="PTHR47557">
    <property type="entry name" value="PLANT UBX DOMAIN-CONTAINING PROTEIN 1"/>
    <property type="match status" value="1"/>
</dbReference>
<name>D8SAB3_SELML</name>
<dbReference type="KEGG" id="smo:SELMODRAFT_420026"/>
<protein>
    <submittedName>
        <fullName evidence="1">Uncharacterized protein</fullName>
    </submittedName>
</protein>
<accession>D8SAB3</accession>
<evidence type="ECO:0000313" key="1">
    <source>
        <dbReference type="EMBL" id="EFJ18724.1"/>
    </source>
</evidence>
<dbReference type="InParanoid" id="D8SAB3"/>
<dbReference type="AlphaFoldDB" id="D8SAB3"/>
<reference evidence="1 2" key="1">
    <citation type="journal article" date="2011" name="Science">
        <title>The Selaginella genome identifies genetic changes associated with the evolution of vascular plants.</title>
        <authorList>
            <person name="Banks J.A."/>
            <person name="Nishiyama T."/>
            <person name="Hasebe M."/>
            <person name="Bowman J.L."/>
            <person name="Gribskov M."/>
            <person name="dePamphilis C."/>
            <person name="Albert V.A."/>
            <person name="Aono N."/>
            <person name="Aoyama T."/>
            <person name="Ambrose B.A."/>
            <person name="Ashton N.W."/>
            <person name="Axtell M.J."/>
            <person name="Barker E."/>
            <person name="Barker M.S."/>
            <person name="Bennetzen J.L."/>
            <person name="Bonawitz N.D."/>
            <person name="Chapple C."/>
            <person name="Cheng C."/>
            <person name="Correa L.G."/>
            <person name="Dacre M."/>
            <person name="DeBarry J."/>
            <person name="Dreyer I."/>
            <person name="Elias M."/>
            <person name="Engstrom E.M."/>
            <person name="Estelle M."/>
            <person name="Feng L."/>
            <person name="Finet C."/>
            <person name="Floyd S.K."/>
            <person name="Frommer W.B."/>
            <person name="Fujita T."/>
            <person name="Gramzow L."/>
            <person name="Gutensohn M."/>
            <person name="Harholt J."/>
            <person name="Hattori M."/>
            <person name="Heyl A."/>
            <person name="Hirai T."/>
            <person name="Hiwatashi Y."/>
            <person name="Ishikawa M."/>
            <person name="Iwata M."/>
            <person name="Karol K.G."/>
            <person name="Koehler B."/>
            <person name="Kolukisaoglu U."/>
            <person name="Kubo M."/>
            <person name="Kurata T."/>
            <person name="Lalonde S."/>
            <person name="Li K."/>
            <person name="Li Y."/>
            <person name="Litt A."/>
            <person name="Lyons E."/>
            <person name="Manning G."/>
            <person name="Maruyama T."/>
            <person name="Michael T.P."/>
            <person name="Mikami K."/>
            <person name="Miyazaki S."/>
            <person name="Morinaga S."/>
            <person name="Murata T."/>
            <person name="Mueller-Roeber B."/>
            <person name="Nelson D.R."/>
            <person name="Obara M."/>
            <person name="Oguri Y."/>
            <person name="Olmstead R.G."/>
            <person name="Onodera N."/>
            <person name="Petersen B.L."/>
            <person name="Pils B."/>
            <person name="Prigge M."/>
            <person name="Rensing S.A."/>
            <person name="Riano-Pachon D.M."/>
            <person name="Roberts A.W."/>
            <person name="Sato Y."/>
            <person name="Scheller H.V."/>
            <person name="Schulz B."/>
            <person name="Schulz C."/>
            <person name="Shakirov E.V."/>
            <person name="Shibagaki N."/>
            <person name="Shinohara N."/>
            <person name="Shippen D.E."/>
            <person name="Soerensen I."/>
            <person name="Sotooka R."/>
            <person name="Sugimoto N."/>
            <person name="Sugita M."/>
            <person name="Sumikawa N."/>
            <person name="Tanurdzic M."/>
            <person name="Theissen G."/>
            <person name="Ulvskov P."/>
            <person name="Wakazuki S."/>
            <person name="Weng J.K."/>
            <person name="Willats W.W."/>
            <person name="Wipf D."/>
            <person name="Wolf P.G."/>
            <person name="Yang L."/>
            <person name="Zimmer A.D."/>
            <person name="Zhu Q."/>
            <person name="Mitros T."/>
            <person name="Hellsten U."/>
            <person name="Loque D."/>
            <person name="Otillar R."/>
            <person name="Salamov A."/>
            <person name="Schmutz J."/>
            <person name="Shapiro H."/>
            <person name="Lindquist E."/>
            <person name="Lucas S."/>
            <person name="Rokhsar D."/>
            <person name="Grigoriev I.V."/>
        </authorList>
    </citation>
    <scope>NUCLEOTIDE SEQUENCE [LARGE SCALE GENOMIC DNA]</scope>
</reference>